<name>A0AAD0A8J0_9BIFI</name>
<feature type="chain" id="PRO_5042215199" description="ABC transporter, solute-binding protein" evidence="1">
    <location>
        <begin position="21"/>
        <end position="451"/>
    </location>
</feature>
<evidence type="ECO:0000256" key="1">
    <source>
        <dbReference type="SAM" id="SignalP"/>
    </source>
</evidence>
<dbReference type="PANTHER" id="PTHR43649:SF11">
    <property type="entry name" value="ABC TRANSPORTER SUBSTRATE-BINDING PROTEIN YESO-RELATED"/>
    <property type="match status" value="1"/>
</dbReference>
<feature type="signal peptide" evidence="1">
    <location>
        <begin position="1"/>
        <end position="20"/>
    </location>
</feature>
<dbReference type="Proteomes" id="UP000224056">
    <property type="component" value="Chromosome"/>
</dbReference>
<evidence type="ECO:0000313" key="2">
    <source>
        <dbReference type="EMBL" id="ATO40818.1"/>
    </source>
</evidence>
<protein>
    <recommendedName>
        <fullName evidence="4">ABC transporter, solute-binding protein</fullName>
    </recommendedName>
</protein>
<dbReference type="RefSeq" id="WP_015021273.1">
    <property type="nucleotide sequence ID" value="NZ_CP017696.1"/>
</dbReference>
<proteinExistence type="predicted"/>
<dbReference type="PROSITE" id="PS51257">
    <property type="entry name" value="PROKAR_LIPOPROTEIN"/>
    <property type="match status" value="1"/>
</dbReference>
<dbReference type="GeneID" id="93049848"/>
<dbReference type="EMBL" id="CP017696">
    <property type="protein sequence ID" value="ATO40818.1"/>
    <property type="molecule type" value="Genomic_DNA"/>
</dbReference>
<dbReference type="InterPro" id="IPR006059">
    <property type="entry name" value="SBP"/>
</dbReference>
<dbReference type="PANTHER" id="PTHR43649">
    <property type="entry name" value="ARABINOSE-BINDING PROTEIN-RELATED"/>
    <property type="match status" value="1"/>
</dbReference>
<dbReference type="InterPro" id="IPR050490">
    <property type="entry name" value="Bact_solute-bd_prot1"/>
</dbReference>
<dbReference type="Gene3D" id="3.40.190.10">
    <property type="entry name" value="Periplasmic binding protein-like II"/>
    <property type="match status" value="2"/>
</dbReference>
<accession>A0AAD0A8J0</accession>
<sequence length="451" mass="49319">MKYKSTLIAAVAAASAVVMALSGCGSSVSASGGGDDPTLAPKGEKVSITLNWWGSDARVKLTESAVKRFEQANPNIHVDMQYSDWGGYWDKLATSVAGDNAPDVMQMDESYFSSYASQGSLYDLSKVSKYLDLGNMAAENKKAGQIDGKQYAAETSVTLIGVIVNMDILEKLGITLPDTSKWTWKEYEDVCQQVVDKSNGQYVGTQPTFGGYDFQLWQRQHGKRTMFTGNKVTIDKKLMSDYMQKAYDWTHGKNPIAGSPDRWSEQFSAVNGTLQDSDMAKGKQALSFGSGGLSSQLAQYAKALGTENFKIVPMPADKSASKKYYYMKPGMYWSMSAKTKHPAESAKLIDFLINDDETGKEFGTDRGIPSNKKIRKELDSVANPLDKQLFAFVDQMSKISGPNPDPTPNGASGFTNAFLRKLQDVVFDKSKPDKAADELISEIQNSVDTAS</sequence>
<reference evidence="2 3" key="1">
    <citation type="submission" date="2016-10" db="EMBL/GenBank/DDBJ databases">
        <title>The whole genome sequencing and assembly of B. asteroides DSM 20089 strain.</title>
        <authorList>
            <person name="Lee Y.-J."/>
            <person name="Park M.-K."/>
            <person name="Yi H."/>
            <person name="Bahn Y.-S."/>
            <person name="Kim J.F."/>
            <person name="Lee D.-W."/>
        </authorList>
    </citation>
    <scope>NUCLEOTIDE SEQUENCE [LARGE SCALE GENOMIC DNA]</scope>
    <source>
        <strain evidence="2 3">DSM 20089</strain>
    </source>
</reference>
<evidence type="ECO:0008006" key="4">
    <source>
        <dbReference type="Google" id="ProtNLM"/>
    </source>
</evidence>
<organism evidence="2 3">
    <name type="scientific">Bifidobacterium asteroides DSM 20089</name>
    <dbReference type="NCBI Taxonomy" id="1437594"/>
    <lineage>
        <taxon>Bacteria</taxon>
        <taxon>Bacillati</taxon>
        <taxon>Actinomycetota</taxon>
        <taxon>Actinomycetes</taxon>
        <taxon>Bifidobacteriales</taxon>
        <taxon>Bifidobacteriaceae</taxon>
        <taxon>Bifidobacterium</taxon>
    </lineage>
</organism>
<evidence type="ECO:0000313" key="3">
    <source>
        <dbReference type="Proteomes" id="UP000224056"/>
    </source>
</evidence>
<keyword evidence="1" id="KW-0732">Signal</keyword>
<gene>
    <name evidence="2" type="ORF">BA20089_00450</name>
</gene>
<dbReference type="SUPFAM" id="SSF53850">
    <property type="entry name" value="Periplasmic binding protein-like II"/>
    <property type="match status" value="1"/>
</dbReference>
<dbReference type="AlphaFoldDB" id="A0AAD0A8J0"/>
<dbReference type="Pfam" id="PF13416">
    <property type="entry name" value="SBP_bac_8"/>
    <property type="match status" value="1"/>
</dbReference>